<dbReference type="Proteomes" id="UP000244064">
    <property type="component" value="Unassembled WGS sequence"/>
</dbReference>
<keyword evidence="3" id="KW-1185">Reference proteome</keyword>
<proteinExistence type="predicted"/>
<reference evidence="2 3" key="1">
    <citation type="submission" date="2018-04" db="EMBL/GenBank/DDBJ databases">
        <title>Pseudomonas sp. nov., isolated from mangrove soil.</title>
        <authorList>
            <person name="Chen C."/>
        </authorList>
    </citation>
    <scope>NUCLEOTIDE SEQUENCE [LARGE SCALE GENOMIC DNA]</scope>
    <source>
        <strain evidence="2 3">TC-11</strain>
    </source>
</reference>
<sequence>MRPDARQRGFGLVAALFIIIVIAAVIAVMARLSVTQSATNSMGLQQARAYQMAQAGLEWGIARAVAGQSCAGSLTLEGFSIAVTCAATSAGAVAEENKTVNFRQITATAQYAAAGSPDYAYRQLTAVVELP</sequence>
<organism evidence="2 3">
    <name type="scientific">Pseudomonas mangrovi</name>
    <dbReference type="NCBI Taxonomy" id="2161748"/>
    <lineage>
        <taxon>Bacteria</taxon>
        <taxon>Pseudomonadati</taxon>
        <taxon>Pseudomonadota</taxon>
        <taxon>Gammaproteobacteria</taxon>
        <taxon>Pseudomonadales</taxon>
        <taxon>Pseudomonadaceae</taxon>
        <taxon>Pseudomonas</taxon>
    </lineage>
</organism>
<evidence type="ECO:0000313" key="2">
    <source>
        <dbReference type="EMBL" id="PTU74239.1"/>
    </source>
</evidence>
<dbReference type="AlphaFoldDB" id="A0A2T5P923"/>
<protein>
    <recommendedName>
        <fullName evidence="4">Pilus assembly protein MshP</fullName>
    </recommendedName>
</protein>
<accession>A0A2T5P923</accession>
<gene>
    <name evidence="2" type="ORF">DBO85_09030</name>
</gene>
<keyword evidence="1" id="KW-0812">Transmembrane</keyword>
<keyword evidence="1" id="KW-0472">Membrane</keyword>
<keyword evidence="1" id="KW-1133">Transmembrane helix</keyword>
<feature type="transmembrane region" description="Helical" evidence="1">
    <location>
        <begin position="12"/>
        <end position="32"/>
    </location>
</feature>
<name>A0A2T5P923_9PSED</name>
<dbReference type="EMBL" id="QASN01000017">
    <property type="protein sequence ID" value="PTU74239.1"/>
    <property type="molecule type" value="Genomic_DNA"/>
</dbReference>
<dbReference type="OrthoDB" id="7062495at2"/>
<comment type="caution">
    <text evidence="2">The sequence shown here is derived from an EMBL/GenBank/DDBJ whole genome shotgun (WGS) entry which is preliminary data.</text>
</comment>
<evidence type="ECO:0000313" key="3">
    <source>
        <dbReference type="Proteomes" id="UP000244064"/>
    </source>
</evidence>
<dbReference type="RefSeq" id="WP_108106939.1">
    <property type="nucleotide sequence ID" value="NZ_QASN01000017.1"/>
</dbReference>
<evidence type="ECO:0008006" key="4">
    <source>
        <dbReference type="Google" id="ProtNLM"/>
    </source>
</evidence>
<evidence type="ECO:0000256" key="1">
    <source>
        <dbReference type="SAM" id="Phobius"/>
    </source>
</evidence>